<evidence type="ECO:0000313" key="2">
    <source>
        <dbReference type="EMBL" id="XDU74627.1"/>
    </source>
</evidence>
<accession>A0AB39VWU7</accession>
<sequence length="145" mass="15665">MTTNIKHIILGTLLISFSSLQVAQADDALDRTIVPAQGEQVATVTPTIGDIYRQCFNGAEYVGTKAADAQRELCIGFMAAATQSASNNGNGVCPPLSYRQILAEVNTRIENNDEWKKPALPFLVASLQVLGCKKEKLPDNQQGDK</sequence>
<keyword evidence="1" id="KW-0732">Signal</keyword>
<reference evidence="2" key="1">
    <citation type="submission" date="2024-07" db="EMBL/GenBank/DDBJ databases">
        <authorList>
            <person name="Biller S.J."/>
        </authorList>
    </citation>
    <scope>NUCLEOTIDE SEQUENCE</scope>
    <source>
        <strain evidence="2">WC2420</strain>
    </source>
</reference>
<feature type="chain" id="PRO_5044317536" description="Rap1a immunity protein domain-containing protein" evidence="1">
    <location>
        <begin position="26"/>
        <end position="145"/>
    </location>
</feature>
<protein>
    <recommendedName>
        <fullName evidence="3">Rap1a immunity protein domain-containing protein</fullName>
    </recommendedName>
</protein>
<organism evidence="2">
    <name type="scientific">Rouxiella sp. WC2420</name>
    <dbReference type="NCBI Taxonomy" id="3234145"/>
    <lineage>
        <taxon>Bacteria</taxon>
        <taxon>Pseudomonadati</taxon>
        <taxon>Pseudomonadota</taxon>
        <taxon>Gammaproteobacteria</taxon>
        <taxon>Enterobacterales</taxon>
        <taxon>Yersiniaceae</taxon>
        <taxon>Rouxiella</taxon>
    </lineage>
</organism>
<feature type="signal peptide" evidence="1">
    <location>
        <begin position="1"/>
        <end position="25"/>
    </location>
</feature>
<evidence type="ECO:0000256" key="1">
    <source>
        <dbReference type="SAM" id="SignalP"/>
    </source>
</evidence>
<gene>
    <name evidence="2" type="ORF">AB3G37_11340</name>
</gene>
<dbReference type="AlphaFoldDB" id="A0AB39VWU7"/>
<dbReference type="RefSeq" id="WP_009637151.1">
    <property type="nucleotide sequence ID" value="NZ_CP165628.1"/>
</dbReference>
<proteinExistence type="predicted"/>
<name>A0AB39VWU7_9GAMM</name>
<evidence type="ECO:0008006" key="3">
    <source>
        <dbReference type="Google" id="ProtNLM"/>
    </source>
</evidence>
<dbReference type="EMBL" id="CP165628">
    <property type="protein sequence ID" value="XDU74627.1"/>
    <property type="molecule type" value="Genomic_DNA"/>
</dbReference>